<dbReference type="PRINTS" id="PR00081">
    <property type="entry name" value="GDHRDH"/>
</dbReference>
<evidence type="ECO:0000256" key="2">
    <source>
        <dbReference type="ARBA" id="ARBA00023002"/>
    </source>
</evidence>
<evidence type="ECO:0000256" key="1">
    <source>
        <dbReference type="ARBA" id="ARBA00006484"/>
    </source>
</evidence>
<dbReference type="InterPro" id="IPR020904">
    <property type="entry name" value="Sc_DH/Rdtase_CS"/>
</dbReference>
<dbReference type="PROSITE" id="PS00061">
    <property type="entry name" value="ADH_SHORT"/>
    <property type="match status" value="1"/>
</dbReference>
<dbReference type="GO" id="GO:0004316">
    <property type="term" value="F:3-oxoacyl-[acyl-carrier-protein] reductase (NADPH) activity"/>
    <property type="evidence" value="ECO:0007669"/>
    <property type="project" value="UniProtKB-EC"/>
</dbReference>
<dbReference type="SUPFAM" id="SSF51735">
    <property type="entry name" value="NAD(P)-binding Rossmann-fold domains"/>
    <property type="match status" value="1"/>
</dbReference>
<gene>
    <name evidence="3" type="ORF">QFZ36_001369</name>
</gene>
<protein>
    <submittedName>
        <fullName evidence="3">3-oxoacyl-[acyl-carrier protein] reductase</fullName>
        <ecNumber evidence="3">1.1.1.100</ecNumber>
    </submittedName>
</protein>
<dbReference type="PANTHER" id="PTHR43639:SF1">
    <property type="entry name" value="SHORT-CHAIN DEHYDROGENASE_REDUCTASE FAMILY PROTEIN"/>
    <property type="match status" value="1"/>
</dbReference>
<dbReference type="Proteomes" id="UP001236806">
    <property type="component" value="Unassembled WGS sequence"/>
</dbReference>
<dbReference type="InterPro" id="IPR002347">
    <property type="entry name" value="SDR_fam"/>
</dbReference>
<dbReference type="Gene3D" id="3.40.50.720">
    <property type="entry name" value="NAD(P)-binding Rossmann-like Domain"/>
    <property type="match status" value="1"/>
</dbReference>
<organism evidence="3 4">
    <name type="scientific">Pseudarthrobacter siccitolerans</name>
    <dbReference type="NCBI Taxonomy" id="861266"/>
    <lineage>
        <taxon>Bacteria</taxon>
        <taxon>Bacillati</taxon>
        <taxon>Actinomycetota</taxon>
        <taxon>Actinomycetes</taxon>
        <taxon>Micrococcales</taxon>
        <taxon>Micrococcaceae</taxon>
        <taxon>Pseudarthrobacter</taxon>
    </lineage>
</organism>
<reference evidence="3 4" key="1">
    <citation type="submission" date="2023-07" db="EMBL/GenBank/DDBJ databases">
        <title>Comparative genomics of wheat-associated soil bacteria to identify genetic determinants of phenazine resistance.</title>
        <authorList>
            <person name="Mouncey N."/>
        </authorList>
    </citation>
    <scope>NUCLEOTIDE SEQUENCE [LARGE SCALE GENOMIC DNA]</scope>
    <source>
        <strain evidence="3 4">W1I3</strain>
    </source>
</reference>
<name>A0ABU0PIL7_9MICC</name>
<proteinExistence type="inferred from homology"/>
<dbReference type="EMBL" id="JAUSXB010000001">
    <property type="protein sequence ID" value="MDQ0673808.1"/>
    <property type="molecule type" value="Genomic_DNA"/>
</dbReference>
<sequence>METPPEAPARSVALITGAGRLASIGAGIARQLAAEGWDLVLAYWQDYDARMPWGSEPDDVVRLTAELEAIGARVHTLPADLEDPSAAERLLAEAARVAGPLQGLVLSHAESVDSGVLDTSLESFERHFAVNTRASWQLIAAFARQATDDGGAIVALTSDHTAFNLPYGASKGALDRIVIAAARELGPMGISANVLNPGPVDTGWMDDAVRSALTARQPTGRLGTPADVAGTVAFLLSPAGRWVSGQLIKADGGFSA</sequence>
<keyword evidence="4" id="KW-1185">Reference proteome</keyword>
<accession>A0ABU0PIL7</accession>
<evidence type="ECO:0000313" key="4">
    <source>
        <dbReference type="Proteomes" id="UP001236806"/>
    </source>
</evidence>
<keyword evidence="2 3" id="KW-0560">Oxidoreductase</keyword>
<comment type="caution">
    <text evidence="3">The sequence shown here is derived from an EMBL/GenBank/DDBJ whole genome shotgun (WGS) entry which is preliminary data.</text>
</comment>
<dbReference type="EC" id="1.1.1.100" evidence="3"/>
<dbReference type="InterPro" id="IPR036291">
    <property type="entry name" value="NAD(P)-bd_dom_sf"/>
</dbReference>
<comment type="similarity">
    <text evidence="1">Belongs to the short-chain dehydrogenases/reductases (SDR) family.</text>
</comment>
<dbReference type="PANTHER" id="PTHR43639">
    <property type="entry name" value="OXIDOREDUCTASE, SHORT-CHAIN DEHYDROGENASE/REDUCTASE FAMILY (AFU_ORTHOLOGUE AFUA_5G02870)"/>
    <property type="match status" value="1"/>
</dbReference>
<dbReference type="RefSeq" id="WP_306634958.1">
    <property type="nucleotide sequence ID" value="NZ_JAUSXB010000001.1"/>
</dbReference>
<dbReference type="Pfam" id="PF13561">
    <property type="entry name" value="adh_short_C2"/>
    <property type="match status" value="1"/>
</dbReference>
<evidence type="ECO:0000313" key="3">
    <source>
        <dbReference type="EMBL" id="MDQ0673808.1"/>
    </source>
</evidence>